<accession>A0AAN6EWN7</accession>
<dbReference type="GO" id="GO:0006351">
    <property type="term" value="P:DNA-templated transcription"/>
    <property type="evidence" value="ECO:0007669"/>
    <property type="project" value="InterPro"/>
</dbReference>
<keyword evidence="2" id="KW-0238">DNA-binding</keyword>
<dbReference type="PANTHER" id="PTHR47424">
    <property type="entry name" value="REGULATORY PROTEIN GAL4"/>
    <property type="match status" value="1"/>
</dbReference>
<evidence type="ECO:0000256" key="3">
    <source>
        <dbReference type="ARBA" id="ARBA00023163"/>
    </source>
</evidence>
<gene>
    <name evidence="6" type="ORF">HRR80_003732</name>
</gene>
<dbReference type="PANTHER" id="PTHR47424:SF3">
    <property type="entry name" value="REGULATORY PROTEIN GAL4"/>
    <property type="match status" value="1"/>
</dbReference>
<dbReference type="CDD" id="cd12148">
    <property type="entry name" value="fungal_TF_MHR"/>
    <property type="match status" value="1"/>
</dbReference>
<dbReference type="InterPro" id="IPR007219">
    <property type="entry name" value="XnlR_reg_dom"/>
</dbReference>
<evidence type="ECO:0000259" key="5">
    <source>
        <dbReference type="SMART" id="SM00906"/>
    </source>
</evidence>
<dbReference type="AlphaFoldDB" id="A0AAN6EWN7"/>
<dbReference type="Pfam" id="PF04082">
    <property type="entry name" value="Fungal_trans"/>
    <property type="match status" value="1"/>
</dbReference>
<organism evidence="6 7">
    <name type="scientific">Exophiala dermatitidis</name>
    <name type="common">Black yeast-like fungus</name>
    <name type="synonym">Wangiella dermatitidis</name>
    <dbReference type="NCBI Taxonomy" id="5970"/>
    <lineage>
        <taxon>Eukaryota</taxon>
        <taxon>Fungi</taxon>
        <taxon>Dikarya</taxon>
        <taxon>Ascomycota</taxon>
        <taxon>Pezizomycotina</taxon>
        <taxon>Eurotiomycetes</taxon>
        <taxon>Chaetothyriomycetidae</taxon>
        <taxon>Chaetothyriales</taxon>
        <taxon>Herpotrichiellaceae</taxon>
        <taxon>Exophiala</taxon>
    </lineage>
</organism>
<dbReference type="InterPro" id="IPR051127">
    <property type="entry name" value="Fungal_SecMet_Regulators"/>
</dbReference>
<evidence type="ECO:0000256" key="1">
    <source>
        <dbReference type="ARBA" id="ARBA00023015"/>
    </source>
</evidence>
<feature type="domain" description="Xylanolytic transcriptional activator regulatory" evidence="5">
    <location>
        <begin position="35"/>
        <end position="108"/>
    </location>
</feature>
<evidence type="ECO:0000256" key="4">
    <source>
        <dbReference type="ARBA" id="ARBA00023242"/>
    </source>
</evidence>
<sequence length="249" mass="27913">MALMPAVVAQGALESVQCCLLTALYALPTQISTHHYTYLGLALRIAIGLSLHRNARNSDVAPQDREIRTRVFWTTYCIERWISGMMAQPIMLQTDEITAPLPQRRADLDESNPRKIDRLVAFTKLTLIKDQFLSTTGSSVKPDSEGYDHTCSLLGSWKQALPVHLPLLSDEKSLRSNAHLDLMYNMIWVRLGRSALLSLARIQLQSSRATHEATANVNADPADPTTERVIFFQVSGRGYQDSRHHRSST</sequence>
<dbReference type="GO" id="GO:0003677">
    <property type="term" value="F:DNA binding"/>
    <property type="evidence" value="ECO:0007669"/>
    <property type="project" value="UniProtKB-KW"/>
</dbReference>
<name>A0AAN6EWN7_EXODE</name>
<dbReference type="GO" id="GO:0008270">
    <property type="term" value="F:zinc ion binding"/>
    <property type="evidence" value="ECO:0007669"/>
    <property type="project" value="InterPro"/>
</dbReference>
<proteinExistence type="predicted"/>
<dbReference type="SMART" id="SM00906">
    <property type="entry name" value="Fungal_trans"/>
    <property type="match status" value="1"/>
</dbReference>
<keyword evidence="1" id="KW-0805">Transcription regulation</keyword>
<evidence type="ECO:0000256" key="2">
    <source>
        <dbReference type="ARBA" id="ARBA00023125"/>
    </source>
</evidence>
<comment type="caution">
    <text evidence="6">The sequence shown here is derived from an EMBL/GenBank/DDBJ whole genome shotgun (WGS) entry which is preliminary data.</text>
</comment>
<reference evidence="6" key="1">
    <citation type="submission" date="2023-01" db="EMBL/GenBank/DDBJ databases">
        <title>Exophiala dermititidis isolated from Cystic Fibrosis Patient.</title>
        <authorList>
            <person name="Kurbessoian T."/>
            <person name="Crocker A."/>
            <person name="Murante D."/>
            <person name="Hogan D.A."/>
            <person name="Stajich J.E."/>
        </authorList>
    </citation>
    <scope>NUCLEOTIDE SEQUENCE</scope>
    <source>
        <strain evidence="6">Ex8</strain>
    </source>
</reference>
<dbReference type="EMBL" id="JAJGCB010000005">
    <property type="protein sequence ID" value="KAJ8992633.1"/>
    <property type="molecule type" value="Genomic_DNA"/>
</dbReference>
<protein>
    <recommendedName>
        <fullName evidence="5">Xylanolytic transcriptional activator regulatory domain-containing protein</fullName>
    </recommendedName>
</protein>
<keyword evidence="4" id="KW-0539">Nucleus</keyword>
<keyword evidence="3" id="KW-0804">Transcription</keyword>
<evidence type="ECO:0000313" key="7">
    <source>
        <dbReference type="Proteomes" id="UP001161757"/>
    </source>
</evidence>
<dbReference type="Proteomes" id="UP001161757">
    <property type="component" value="Unassembled WGS sequence"/>
</dbReference>
<evidence type="ECO:0000313" key="6">
    <source>
        <dbReference type="EMBL" id="KAJ8992633.1"/>
    </source>
</evidence>